<dbReference type="InterPro" id="IPR017907">
    <property type="entry name" value="Znf_RING_CS"/>
</dbReference>
<evidence type="ECO:0000256" key="7">
    <source>
        <dbReference type="ARBA" id="ARBA00022833"/>
    </source>
</evidence>
<dbReference type="InterPro" id="IPR038896">
    <property type="entry name" value="RNF170"/>
</dbReference>
<evidence type="ECO:0000256" key="1">
    <source>
        <dbReference type="ARBA" id="ARBA00004477"/>
    </source>
</evidence>
<dbReference type="AlphaFoldDB" id="A0A3P7EBX6"/>
<dbReference type="InterPro" id="IPR001841">
    <property type="entry name" value="Znf_RING"/>
</dbReference>
<feature type="transmembrane region" description="Helical" evidence="13">
    <location>
        <begin position="204"/>
        <end position="225"/>
    </location>
</feature>
<evidence type="ECO:0000256" key="3">
    <source>
        <dbReference type="ARBA" id="ARBA00022692"/>
    </source>
</evidence>
<organism evidence="15 16">
    <name type="scientific">Wuchereria bancrofti</name>
    <dbReference type="NCBI Taxonomy" id="6293"/>
    <lineage>
        <taxon>Eukaryota</taxon>
        <taxon>Metazoa</taxon>
        <taxon>Ecdysozoa</taxon>
        <taxon>Nematoda</taxon>
        <taxon>Chromadorea</taxon>
        <taxon>Rhabditida</taxon>
        <taxon>Spirurina</taxon>
        <taxon>Spiruromorpha</taxon>
        <taxon>Filarioidea</taxon>
        <taxon>Onchocercidae</taxon>
        <taxon>Wuchereria</taxon>
    </lineage>
</organism>
<reference evidence="15 16" key="1">
    <citation type="submission" date="2018-11" db="EMBL/GenBank/DDBJ databases">
        <authorList>
            <consortium name="Pathogen Informatics"/>
        </authorList>
    </citation>
    <scope>NUCLEOTIDE SEQUENCE [LARGE SCALE GENOMIC DNA]</scope>
</reference>
<dbReference type="SMART" id="SM00184">
    <property type="entry name" value="RING"/>
    <property type="match status" value="1"/>
</dbReference>
<sequence>MYHRNGIVLKLVKMVMVHASVAEVQFIEEVNFFLKFEMCRHQERNIHPTLDSAITEFRRTFSGGTQAEGPESGTSGSRARTLRRFGDDRICPICFGQASFAVVTNCGHLFCCNCIYGYWQYSASLITPVKCAVCREIVNLLIPFPVEGERENSADEALRCDEQLTDYNRRFSSERRPIIDYIRDLPVLVPHMFRAVVSVNGLMFMFRIRVFLCLFGMAVYILSPFDILPEAAFGVLGMMDDIFIAFVVLVYATILFRQMLAGGRLRFAGAAGGRNSERERERGE</sequence>
<evidence type="ECO:0000256" key="11">
    <source>
        <dbReference type="ARBA" id="ARBA00031107"/>
    </source>
</evidence>
<dbReference type="EMBL" id="UYWW01012289">
    <property type="protein sequence ID" value="VDM20320.1"/>
    <property type="molecule type" value="Genomic_DNA"/>
</dbReference>
<keyword evidence="4" id="KW-0479">Metal-binding</keyword>
<keyword evidence="3 13" id="KW-0812">Transmembrane</keyword>
<dbReference type="Gene3D" id="3.30.40.10">
    <property type="entry name" value="Zinc/RING finger domain, C3HC4 (zinc finger)"/>
    <property type="match status" value="1"/>
</dbReference>
<dbReference type="PROSITE" id="PS00518">
    <property type="entry name" value="ZF_RING_1"/>
    <property type="match status" value="1"/>
</dbReference>
<keyword evidence="5 12" id="KW-0863">Zinc-finger</keyword>
<feature type="transmembrane region" description="Helical" evidence="13">
    <location>
        <begin position="231"/>
        <end position="256"/>
    </location>
</feature>
<keyword evidence="8 13" id="KW-1133">Transmembrane helix</keyword>
<accession>A0A3P7EBX6</accession>
<dbReference type="GO" id="GO:0005789">
    <property type="term" value="C:endoplasmic reticulum membrane"/>
    <property type="evidence" value="ECO:0007669"/>
    <property type="project" value="UniProtKB-SubCell"/>
</dbReference>
<protein>
    <recommendedName>
        <fullName evidence="2">E3 ubiquitin-protein ligase RNF170</fullName>
    </recommendedName>
    <alternativeName>
        <fullName evidence="11">RING finger protein 170</fullName>
    </alternativeName>
    <alternativeName>
        <fullName evidence="10">RING-type E3 ubiquitin transferase RNF170</fullName>
    </alternativeName>
</protein>
<dbReference type="Proteomes" id="UP000270924">
    <property type="component" value="Unassembled WGS sequence"/>
</dbReference>
<keyword evidence="6" id="KW-0256">Endoplasmic reticulum</keyword>
<evidence type="ECO:0000256" key="12">
    <source>
        <dbReference type="PROSITE-ProRule" id="PRU00175"/>
    </source>
</evidence>
<dbReference type="PROSITE" id="PS50089">
    <property type="entry name" value="ZF_RING_2"/>
    <property type="match status" value="1"/>
</dbReference>
<proteinExistence type="predicted"/>
<dbReference type="SUPFAM" id="SSF57850">
    <property type="entry name" value="RING/U-box"/>
    <property type="match status" value="1"/>
</dbReference>
<feature type="domain" description="RING-type" evidence="14">
    <location>
        <begin position="91"/>
        <end position="135"/>
    </location>
</feature>
<dbReference type="FunCoup" id="A0A3P7EBX6">
    <property type="interactions" value="1073"/>
</dbReference>
<dbReference type="GO" id="GO:0008270">
    <property type="term" value="F:zinc ion binding"/>
    <property type="evidence" value="ECO:0007669"/>
    <property type="project" value="UniProtKB-KW"/>
</dbReference>
<dbReference type="Pfam" id="PF06803">
    <property type="entry name" value="DUF1232"/>
    <property type="match status" value="1"/>
</dbReference>
<evidence type="ECO:0000256" key="13">
    <source>
        <dbReference type="SAM" id="Phobius"/>
    </source>
</evidence>
<dbReference type="InParanoid" id="A0A3P7EBX6"/>
<dbReference type="GO" id="GO:0061630">
    <property type="term" value="F:ubiquitin protein ligase activity"/>
    <property type="evidence" value="ECO:0007669"/>
    <property type="project" value="InterPro"/>
</dbReference>
<dbReference type="PANTHER" id="PTHR22894:SF5">
    <property type="entry name" value="RING-TYPE DOMAIN-CONTAINING PROTEIN"/>
    <property type="match status" value="1"/>
</dbReference>
<keyword evidence="16" id="KW-1185">Reference proteome</keyword>
<gene>
    <name evidence="15" type="ORF">WBA_LOCUS11190</name>
</gene>
<evidence type="ECO:0000256" key="5">
    <source>
        <dbReference type="ARBA" id="ARBA00022771"/>
    </source>
</evidence>
<name>A0A3P7EBX6_WUCBA</name>
<keyword evidence="7" id="KW-0862">Zinc</keyword>
<evidence type="ECO:0000256" key="6">
    <source>
        <dbReference type="ARBA" id="ARBA00022824"/>
    </source>
</evidence>
<evidence type="ECO:0000256" key="4">
    <source>
        <dbReference type="ARBA" id="ARBA00022723"/>
    </source>
</evidence>
<evidence type="ECO:0000256" key="10">
    <source>
        <dbReference type="ARBA" id="ARBA00030110"/>
    </source>
</evidence>
<dbReference type="InterPro" id="IPR013083">
    <property type="entry name" value="Znf_RING/FYVE/PHD"/>
</dbReference>
<evidence type="ECO:0000313" key="16">
    <source>
        <dbReference type="Proteomes" id="UP000270924"/>
    </source>
</evidence>
<dbReference type="InterPro" id="IPR010652">
    <property type="entry name" value="DUF1232"/>
</dbReference>
<dbReference type="Pfam" id="PF13445">
    <property type="entry name" value="zf-RING_UBOX"/>
    <property type="match status" value="1"/>
</dbReference>
<evidence type="ECO:0000259" key="14">
    <source>
        <dbReference type="PROSITE" id="PS50089"/>
    </source>
</evidence>
<evidence type="ECO:0000256" key="9">
    <source>
        <dbReference type="ARBA" id="ARBA00023136"/>
    </source>
</evidence>
<dbReference type="PANTHER" id="PTHR22894">
    <property type="entry name" value="RING-TYPE DOMAIN-CONTAINING PROTEIN"/>
    <property type="match status" value="1"/>
</dbReference>
<dbReference type="OrthoDB" id="9049620at2759"/>
<dbReference type="InterPro" id="IPR027370">
    <property type="entry name" value="Znf-RING_euk"/>
</dbReference>
<evidence type="ECO:0000313" key="15">
    <source>
        <dbReference type="EMBL" id="VDM20320.1"/>
    </source>
</evidence>
<comment type="subcellular location">
    <subcellularLocation>
        <location evidence="1">Endoplasmic reticulum membrane</location>
        <topology evidence="1">Multi-pass membrane protein</topology>
    </subcellularLocation>
</comment>
<keyword evidence="9 13" id="KW-0472">Membrane</keyword>
<evidence type="ECO:0000256" key="8">
    <source>
        <dbReference type="ARBA" id="ARBA00022989"/>
    </source>
</evidence>
<evidence type="ECO:0000256" key="2">
    <source>
        <dbReference type="ARBA" id="ARBA00014068"/>
    </source>
</evidence>